<protein>
    <recommendedName>
        <fullName evidence="3">Lipid A biosynthesis acyltransferase</fullName>
    </recommendedName>
</protein>
<gene>
    <name evidence="1" type="ORF">ACFO0R_16310</name>
</gene>
<accession>A0ABV8ZX79</accession>
<keyword evidence="2" id="KW-1185">Reference proteome</keyword>
<dbReference type="Proteomes" id="UP001595999">
    <property type="component" value="Unassembled WGS sequence"/>
</dbReference>
<proteinExistence type="predicted"/>
<reference evidence="2" key="1">
    <citation type="journal article" date="2019" name="Int. J. Syst. Evol. Microbiol.">
        <title>The Global Catalogue of Microorganisms (GCM) 10K type strain sequencing project: providing services to taxonomists for standard genome sequencing and annotation.</title>
        <authorList>
            <consortium name="The Broad Institute Genomics Platform"/>
            <consortium name="The Broad Institute Genome Sequencing Center for Infectious Disease"/>
            <person name="Wu L."/>
            <person name="Ma J."/>
        </authorList>
    </citation>
    <scope>NUCLEOTIDE SEQUENCE [LARGE SCALE GENOMIC DNA]</scope>
    <source>
        <strain evidence="2">CGMCC 4.7608</strain>
    </source>
</reference>
<organism evidence="1 2">
    <name type="scientific">Chromobacterium aquaticum</name>
    <dbReference type="NCBI Taxonomy" id="467180"/>
    <lineage>
        <taxon>Bacteria</taxon>
        <taxon>Pseudomonadati</taxon>
        <taxon>Pseudomonadota</taxon>
        <taxon>Betaproteobacteria</taxon>
        <taxon>Neisseriales</taxon>
        <taxon>Chromobacteriaceae</taxon>
        <taxon>Chromobacterium</taxon>
    </lineage>
</organism>
<evidence type="ECO:0000313" key="1">
    <source>
        <dbReference type="EMBL" id="MFC4491175.1"/>
    </source>
</evidence>
<evidence type="ECO:0000313" key="2">
    <source>
        <dbReference type="Proteomes" id="UP001595999"/>
    </source>
</evidence>
<evidence type="ECO:0008006" key="3">
    <source>
        <dbReference type="Google" id="ProtNLM"/>
    </source>
</evidence>
<dbReference type="EMBL" id="JBHSEK010000011">
    <property type="protein sequence ID" value="MFC4491175.1"/>
    <property type="molecule type" value="Genomic_DNA"/>
</dbReference>
<comment type="caution">
    <text evidence="1">The sequence shown here is derived from an EMBL/GenBank/DDBJ whole genome shotgun (WGS) entry which is preliminary data.</text>
</comment>
<sequence>MVENKNAISPAPPAYGMPVGVRFSDMIGLIPRWAWLGGKWPYFMQMALAVFVGSIWTLKALANTSKVSSTLSAISHVLSVSYLRSWHIYWHTQINHARNTLIFSTLCRLPGERLLRWGRRHTQVDIRPPKEVAPEKPVIYLVVSFALHYFGMLQPVRQQYANVRKIAVVQPRCALEPLQKIGFYQSLSRMTGQRIEGIAADQPLVARQIARAVRQGFSVAMRVDSMPTETVRMVGSRLCGKAAMFPLSILEIAKRLEVDLVVLSVVREEDVFRTASHLRLAVPAQASGEALTEMACRIDGVIGALIARYPEQYTAWHAVAERWRLAREIEQALADGGEYGAA</sequence>
<dbReference type="RefSeq" id="WP_231461359.1">
    <property type="nucleotide sequence ID" value="NZ_JAJOHW010000030.1"/>
</dbReference>
<name>A0ABV8ZX79_9NEIS</name>